<dbReference type="EnsemblPlants" id="TuG1812G0300005464.01.T01">
    <property type="protein sequence ID" value="TuG1812G0300005464.01.T01"/>
    <property type="gene ID" value="TuG1812G0300005464.01"/>
</dbReference>
<accession>A0A8R7U1H9</accession>
<dbReference type="AlphaFoldDB" id="A0A8R7U1H9"/>
<sequence length="124" mass="14116">AAAAEPCCRQALSGGGGWGRARRLPRAQRQRGRRLRHGRLHRRAPGKALRKVDSLVAADGIHARPRDKELRQTSGGRRVRHRHAVQRQRYDWNNQPHPPRPTGGSSPPRGRCKSSPRILTRRRR</sequence>
<name>A0A8R7U1H9_TRIUA</name>
<evidence type="ECO:0000256" key="1">
    <source>
        <dbReference type="SAM" id="MobiDB-lite"/>
    </source>
</evidence>
<evidence type="ECO:0000313" key="3">
    <source>
        <dbReference type="Proteomes" id="UP000015106"/>
    </source>
</evidence>
<feature type="compositionally biased region" description="Basic residues" evidence="1">
    <location>
        <begin position="20"/>
        <end position="49"/>
    </location>
</feature>
<feature type="compositionally biased region" description="Basic residues" evidence="1">
    <location>
        <begin position="77"/>
        <end position="86"/>
    </location>
</feature>
<feature type="compositionally biased region" description="Basic residues" evidence="1">
    <location>
        <begin position="110"/>
        <end position="124"/>
    </location>
</feature>
<reference evidence="3" key="1">
    <citation type="journal article" date="2013" name="Nature">
        <title>Draft genome of the wheat A-genome progenitor Triticum urartu.</title>
        <authorList>
            <person name="Ling H.Q."/>
            <person name="Zhao S."/>
            <person name="Liu D."/>
            <person name="Wang J."/>
            <person name="Sun H."/>
            <person name="Zhang C."/>
            <person name="Fan H."/>
            <person name="Li D."/>
            <person name="Dong L."/>
            <person name="Tao Y."/>
            <person name="Gao C."/>
            <person name="Wu H."/>
            <person name="Li Y."/>
            <person name="Cui Y."/>
            <person name="Guo X."/>
            <person name="Zheng S."/>
            <person name="Wang B."/>
            <person name="Yu K."/>
            <person name="Liang Q."/>
            <person name="Yang W."/>
            <person name="Lou X."/>
            <person name="Chen J."/>
            <person name="Feng M."/>
            <person name="Jian J."/>
            <person name="Zhang X."/>
            <person name="Luo G."/>
            <person name="Jiang Y."/>
            <person name="Liu J."/>
            <person name="Wang Z."/>
            <person name="Sha Y."/>
            <person name="Zhang B."/>
            <person name="Wu H."/>
            <person name="Tang D."/>
            <person name="Shen Q."/>
            <person name="Xue P."/>
            <person name="Zou S."/>
            <person name="Wang X."/>
            <person name="Liu X."/>
            <person name="Wang F."/>
            <person name="Yang Y."/>
            <person name="An X."/>
            <person name="Dong Z."/>
            <person name="Zhang K."/>
            <person name="Zhang X."/>
            <person name="Luo M.C."/>
            <person name="Dvorak J."/>
            <person name="Tong Y."/>
            <person name="Wang J."/>
            <person name="Yang H."/>
            <person name="Li Z."/>
            <person name="Wang D."/>
            <person name="Zhang A."/>
            <person name="Wang J."/>
        </authorList>
    </citation>
    <scope>NUCLEOTIDE SEQUENCE</scope>
    <source>
        <strain evidence="3">cv. G1812</strain>
    </source>
</reference>
<protein>
    <submittedName>
        <fullName evidence="2">Uncharacterized protein</fullName>
    </submittedName>
</protein>
<proteinExistence type="predicted"/>
<reference evidence="2" key="2">
    <citation type="submission" date="2018-03" db="EMBL/GenBank/DDBJ databases">
        <title>The Triticum urartu genome reveals the dynamic nature of wheat genome evolution.</title>
        <authorList>
            <person name="Ling H."/>
            <person name="Ma B."/>
            <person name="Shi X."/>
            <person name="Liu H."/>
            <person name="Dong L."/>
            <person name="Sun H."/>
            <person name="Cao Y."/>
            <person name="Gao Q."/>
            <person name="Zheng S."/>
            <person name="Li Y."/>
            <person name="Yu Y."/>
            <person name="Du H."/>
            <person name="Qi M."/>
            <person name="Li Y."/>
            <person name="Yu H."/>
            <person name="Cui Y."/>
            <person name="Wang N."/>
            <person name="Chen C."/>
            <person name="Wu H."/>
            <person name="Zhao Y."/>
            <person name="Zhang J."/>
            <person name="Li Y."/>
            <person name="Zhou W."/>
            <person name="Zhang B."/>
            <person name="Hu W."/>
            <person name="Eijk M."/>
            <person name="Tang J."/>
            <person name="Witsenboer H."/>
            <person name="Zhao S."/>
            <person name="Li Z."/>
            <person name="Zhang A."/>
            <person name="Wang D."/>
            <person name="Liang C."/>
        </authorList>
    </citation>
    <scope>NUCLEOTIDE SEQUENCE [LARGE SCALE GENOMIC DNA]</scope>
    <source>
        <strain evidence="2">cv. G1812</strain>
    </source>
</reference>
<dbReference type="Proteomes" id="UP000015106">
    <property type="component" value="Chromosome 3"/>
</dbReference>
<reference evidence="2" key="3">
    <citation type="submission" date="2022-06" db="UniProtKB">
        <authorList>
            <consortium name="EnsemblPlants"/>
        </authorList>
    </citation>
    <scope>IDENTIFICATION</scope>
</reference>
<evidence type="ECO:0000313" key="2">
    <source>
        <dbReference type="EnsemblPlants" id="TuG1812G0300005464.01.T01"/>
    </source>
</evidence>
<keyword evidence="3" id="KW-1185">Reference proteome</keyword>
<feature type="compositionally biased region" description="Basic and acidic residues" evidence="1">
    <location>
        <begin position="61"/>
        <end position="71"/>
    </location>
</feature>
<dbReference type="Gramene" id="TuG1812G0300005464.01.T01">
    <property type="protein sequence ID" value="TuG1812G0300005464.01.T01"/>
    <property type="gene ID" value="TuG1812G0300005464.01"/>
</dbReference>
<organism evidence="2 3">
    <name type="scientific">Triticum urartu</name>
    <name type="common">Red wild einkorn</name>
    <name type="synonym">Crithodium urartu</name>
    <dbReference type="NCBI Taxonomy" id="4572"/>
    <lineage>
        <taxon>Eukaryota</taxon>
        <taxon>Viridiplantae</taxon>
        <taxon>Streptophyta</taxon>
        <taxon>Embryophyta</taxon>
        <taxon>Tracheophyta</taxon>
        <taxon>Spermatophyta</taxon>
        <taxon>Magnoliopsida</taxon>
        <taxon>Liliopsida</taxon>
        <taxon>Poales</taxon>
        <taxon>Poaceae</taxon>
        <taxon>BOP clade</taxon>
        <taxon>Pooideae</taxon>
        <taxon>Triticodae</taxon>
        <taxon>Triticeae</taxon>
        <taxon>Triticinae</taxon>
        <taxon>Triticum</taxon>
    </lineage>
</organism>
<feature type="region of interest" description="Disordered" evidence="1">
    <location>
        <begin position="1"/>
        <end position="124"/>
    </location>
</feature>